<sequence length="85" mass="9710">MTVDGPSLFAIVVFFDLDTLVSSGCWGIIFFRAAAARQMAIRTVSLGFSRRSHRKGLVEVAERREERGEWRRQVHVQHSNLPKPK</sequence>
<proteinExistence type="predicted"/>
<gene>
    <name evidence="2" type="ORF">HUJ06_030053</name>
</gene>
<reference evidence="2 3" key="1">
    <citation type="journal article" date="2020" name="Mol. Biol. Evol.">
        <title>Distinct Expression and Methylation Patterns for Genes with Different Fates following a Single Whole-Genome Duplication in Flowering Plants.</title>
        <authorList>
            <person name="Shi T."/>
            <person name="Rahmani R.S."/>
            <person name="Gugger P.F."/>
            <person name="Wang M."/>
            <person name="Li H."/>
            <person name="Zhang Y."/>
            <person name="Li Z."/>
            <person name="Wang Q."/>
            <person name="Van de Peer Y."/>
            <person name="Marchal K."/>
            <person name="Chen J."/>
        </authorList>
    </citation>
    <scope>NUCLEOTIDE SEQUENCE [LARGE SCALE GENOMIC DNA]</scope>
    <source>
        <tissue evidence="2">Leaf</tissue>
    </source>
</reference>
<comment type="caution">
    <text evidence="2">The sequence shown here is derived from an EMBL/GenBank/DDBJ whole genome shotgun (WGS) entry which is preliminary data.</text>
</comment>
<keyword evidence="3" id="KW-1185">Reference proteome</keyword>
<keyword evidence="1" id="KW-0472">Membrane</keyword>
<name>A0A822YC54_NELNU</name>
<keyword evidence="1" id="KW-0812">Transmembrane</keyword>
<evidence type="ECO:0000313" key="2">
    <source>
        <dbReference type="EMBL" id="DAD28585.1"/>
    </source>
</evidence>
<organism evidence="2 3">
    <name type="scientific">Nelumbo nucifera</name>
    <name type="common">Sacred lotus</name>
    <dbReference type="NCBI Taxonomy" id="4432"/>
    <lineage>
        <taxon>Eukaryota</taxon>
        <taxon>Viridiplantae</taxon>
        <taxon>Streptophyta</taxon>
        <taxon>Embryophyta</taxon>
        <taxon>Tracheophyta</taxon>
        <taxon>Spermatophyta</taxon>
        <taxon>Magnoliopsida</taxon>
        <taxon>Proteales</taxon>
        <taxon>Nelumbonaceae</taxon>
        <taxon>Nelumbo</taxon>
    </lineage>
</organism>
<evidence type="ECO:0000256" key="1">
    <source>
        <dbReference type="SAM" id="Phobius"/>
    </source>
</evidence>
<dbReference type="EMBL" id="DUZY01000002">
    <property type="protein sequence ID" value="DAD28585.1"/>
    <property type="molecule type" value="Genomic_DNA"/>
</dbReference>
<dbReference type="Proteomes" id="UP000607653">
    <property type="component" value="Unassembled WGS sequence"/>
</dbReference>
<dbReference type="AlphaFoldDB" id="A0A822YC54"/>
<evidence type="ECO:0000313" key="3">
    <source>
        <dbReference type="Proteomes" id="UP000607653"/>
    </source>
</evidence>
<protein>
    <submittedName>
        <fullName evidence="2">Uncharacterized protein</fullName>
    </submittedName>
</protein>
<keyword evidence="1" id="KW-1133">Transmembrane helix</keyword>
<feature type="transmembrane region" description="Helical" evidence="1">
    <location>
        <begin position="6"/>
        <end position="31"/>
    </location>
</feature>
<accession>A0A822YC54</accession>